<dbReference type="RefSeq" id="WP_157354369.1">
    <property type="nucleotide sequence ID" value="NZ_WRPP01000001.1"/>
</dbReference>
<dbReference type="Proteomes" id="UP000466794">
    <property type="component" value="Unassembled WGS sequence"/>
</dbReference>
<comment type="caution">
    <text evidence="2">The sequence shown here is derived from an EMBL/GenBank/DDBJ whole genome shotgun (WGS) entry which is preliminary data.</text>
</comment>
<evidence type="ECO:0000313" key="2">
    <source>
        <dbReference type="EMBL" id="MVU75629.1"/>
    </source>
</evidence>
<feature type="transmembrane region" description="Helical" evidence="1">
    <location>
        <begin position="20"/>
        <end position="48"/>
    </location>
</feature>
<reference evidence="2 3" key="1">
    <citation type="submission" date="2019-12" db="EMBL/GenBank/DDBJ databases">
        <title>Nocardia sp. nov. ET3-3 isolated from soil.</title>
        <authorList>
            <person name="Kanchanasin P."/>
            <person name="Tanasupawat S."/>
            <person name="Yuki M."/>
            <person name="Kudo T."/>
        </authorList>
    </citation>
    <scope>NUCLEOTIDE SEQUENCE [LARGE SCALE GENOMIC DNA]</scope>
    <source>
        <strain evidence="2 3">ET3-3</strain>
    </source>
</reference>
<sequence length="190" mass="20929">MSHSAYRLPRAGSAPARAIWVVLGFVTMFGLPVVGWFAGALAGAGIVYGLSPEDHSYLNAAIPLGGLAGLVLAILGWTRSMRVIHRYRIDYLRSTGTSVTGSVNLSRCEYLSNPRGPGSYVVHLHVRFEDPRSGVVYQVVRKYRFRQSRERSARAMQARLPLGTPVTVLLGRGGAVALDVPERPMWFYVW</sequence>
<keyword evidence="1" id="KW-1133">Transmembrane helix</keyword>
<organism evidence="2 3">
    <name type="scientific">Nocardia terrae</name>
    <dbReference type="NCBI Taxonomy" id="2675851"/>
    <lineage>
        <taxon>Bacteria</taxon>
        <taxon>Bacillati</taxon>
        <taxon>Actinomycetota</taxon>
        <taxon>Actinomycetes</taxon>
        <taxon>Mycobacteriales</taxon>
        <taxon>Nocardiaceae</taxon>
        <taxon>Nocardia</taxon>
    </lineage>
</organism>
<gene>
    <name evidence="2" type="ORF">GPX89_00030</name>
</gene>
<accession>A0A7K1UN91</accession>
<protein>
    <recommendedName>
        <fullName evidence="4">DUF3592 domain-containing protein</fullName>
    </recommendedName>
</protein>
<keyword evidence="1" id="KW-0472">Membrane</keyword>
<name>A0A7K1UN91_9NOCA</name>
<evidence type="ECO:0008006" key="4">
    <source>
        <dbReference type="Google" id="ProtNLM"/>
    </source>
</evidence>
<keyword evidence="3" id="KW-1185">Reference proteome</keyword>
<proteinExistence type="predicted"/>
<feature type="transmembrane region" description="Helical" evidence="1">
    <location>
        <begin position="60"/>
        <end position="78"/>
    </location>
</feature>
<keyword evidence="1" id="KW-0812">Transmembrane</keyword>
<evidence type="ECO:0000313" key="3">
    <source>
        <dbReference type="Proteomes" id="UP000466794"/>
    </source>
</evidence>
<dbReference type="EMBL" id="WRPP01000001">
    <property type="protein sequence ID" value="MVU75629.1"/>
    <property type="molecule type" value="Genomic_DNA"/>
</dbReference>
<evidence type="ECO:0000256" key="1">
    <source>
        <dbReference type="SAM" id="Phobius"/>
    </source>
</evidence>
<dbReference type="AlphaFoldDB" id="A0A7K1UN91"/>